<dbReference type="AlphaFoldDB" id="A0A8H6ZUN0"/>
<accession>A0A8H6ZUN0</accession>
<dbReference type="GeneID" id="59377879"/>
<proteinExistence type="predicted"/>
<reference evidence="2" key="1">
    <citation type="submission" date="2019-07" db="EMBL/GenBank/DDBJ databases">
        <authorList>
            <person name="Palmer J.M."/>
        </authorList>
    </citation>
    <scope>NUCLEOTIDE SEQUENCE</scope>
    <source>
        <strain evidence="2">PC9</strain>
    </source>
</reference>
<evidence type="ECO:0000313" key="3">
    <source>
        <dbReference type="Proteomes" id="UP000623687"/>
    </source>
</evidence>
<evidence type="ECO:0000256" key="1">
    <source>
        <dbReference type="SAM" id="MobiDB-lite"/>
    </source>
</evidence>
<dbReference type="VEuPathDB" id="FungiDB:PC9H_008061"/>
<dbReference type="EMBL" id="JACETU010000005">
    <property type="protein sequence ID" value="KAF7428829.1"/>
    <property type="molecule type" value="Genomic_DNA"/>
</dbReference>
<keyword evidence="3" id="KW-1185">Reference proteome</keyword>
<dbReference type="Proteomes" id="UP000623687">
    <property type="component" value="Unassembled WGS sequence"/>
</dbReference>
<comment type="caution">
    <text evidence="2">The sequence shown here is derived from an EMBL/GenBank/DDBJ whole genome shotgun (WGS) entry which is preliminary data.</text>
</comment>
<evidence type="ECO:0000313" key="2">
    <source>
        <dbReference type="EMBL" id="KAF7428829.1"/>
    </source>
</evidence>
<dbReference type="RefSeq" id="XP_036631201.1">
    <property type="nucleotide sequence ID" value="XM_036777581.1"/>
</dbReference>
<feature type="region of interest" description="Disordered" evidence="1">
    <location>
        <begin position="223"/>
        <end position="281"/>
    </location>
</feature>
<gene>
    <name evidence="2" type="ORF">PC9H_008061</name>
</gene>
<organism evidence="2 3">
    <name type="scientific">Pleurotus ostreatus</name>
    <name type="common">Oyster mushroom</name>
    <name type="synonym">White-rot fungus</name>
    <dbReference type="NCBI Taxonomy" id="5322"/>
    <lineage>
        <taxon>Eukaryota</taxon>
        <taxon>Fungi</taxon>
        <taxon>Dikarya</taxon>
        <taxon>Basidiomycota</taxon>
        <taxon>Agaricomycotina</taxon>
        <taxon>Agaricomycetes</taxon>
        <taxon>Agaricomycetidae</taxon>
        <taxon>Agaricales</taxon>
        <taxon>Pleurotineae</taxon>
        <taxon>Pleurotaceae</taxon>
        <taxon>Pleurotus</taxon>
    </lineage>
</organism>
<evidence type="ECO:0008006" key="4">
    <source>
        <dbReference type="Google" id="ProtNLM"/>
    </source>
</evidence>
<dbReference type="OrthoDB" id="3193844at2759"/>
<name>A0A8H6ZUN0_PLEOS</name>
<protein>
    <recommendedName>
        <fullName evidence="4">BTB domain-containing protein</fullName>
    </recommendedName>
</protein>
<sequence>MNSAVPQAPVRNKTFYMDISIFQVENDLFRIPTSYLKKYSVIFHQMPSLNAHPGAEAAGQSDGNPIKLEGVSKVEFERFLTVVGKYEVEPSKSFDAPHWLSVLKLANLWGFSDLRKTAITKLSSEELRRASTATVRLHYGRLHKVEQWVEQAYTELVDRREKIGEDEAELIGWKVSLKLCHLREDFHGPPKTVTAVATNTAVLVPPASQPFVFSPNNNIFGSSLPNTTQTSSPSRSGFGTFGGGGFGVPPLSPGPFAASATKKESPATSSPTPPTTSLSAVRQVFAAELKEIREAGAALNVPPPRAS</sequence>